<comment type="similarity">
    <text evidence="4">Belongs to the FlgA family.</text>
</comment>
<protein>
    <recommendedName>
        <fullName evidence="4">Flagella basal body P-ring formation protein FlgA</fullName>
    </recommendedName>
</protein>
<dbReference type="InterPro" id="IPR013974">
    <property type="entry name" value="SAF"/>
</dbReference>
<dbReference type="Pfam" id="PF13144">
    <property type="entry name" value="ChapFlgA"/>
    <property type="match status" value="1"/>
</dbReference>
<dbReference type="InterPro" id="IPR017585">
    <property type="entry name" value="SAF_FlgA"/>
</dbReference>
<comment type="function">
    <text evidence="4">Involved in the assembly process of the P-ring formation. It may associate with FlgF on the rod constituting a structure essential for the P-ring assembly or may act as a modulator protein for the P-ring assembly.</text>
</comment>
<dbReference type="GO" id="GO:0044780">
    <property type="term" value="P:bacterial-type flagellum assembly"/>
    <property type="evidence" value="ECO:0007669"/>
    <property type="project" value="InterPro"/>
</dbReference>
<dbReference type="STRING" id="1123755.SAMN05444714_2128"/>
<accession>A0A1I6MU61</accession>
<gene>
    <name evidence="6" type="ORF">SAMN05444714_2128</name>
</gene>
<evidence type="ECO:0000313" key="7">
    <source>
        <dbReference type="Proteomes" id="UP000198926"/>
    </source>
</evidence>
<dbReference type="OrthoDB" id="7619725at2"/>
<evidence type="ECO:0000259" key="5">
    <source>
        <dbReference type="SMART" id="SM00858"/>
    </source>
</evidence>
<dbReference type="PANTHER" id="PTHR36307:SF1">
    <property type="entry name" value="FLAGELLA BASAL BODY P-RING FORMATION PROTEIN FLGA"/>
    <property type="match status" value="1"/>
</dbReference>
<evidence type="ECO:0000256" key="4">
    <source>
        <dbReference type="RuleBase" id="RU362063"/>
    </source>
</evidence>
<sequence length="138" mass="14459">MIRLIIALLSLADVAAADTILAARTIPAKTIIAPSDLLLSDDEVPGAASDSASVVGMEARVSLYAGRPIRLADLGQPALIERNQIVQLQYRGNGLVIQTEGRALGRAGPGESIRVMNLNSRATVTAVMGDDGVAYVHR</sequence>
<dbReference type="EMBL" id="FOZM01000002">
    <property type="protein sequence ID" value="SFS19225.1"/>
    <property type="molecule type" value="Genomic_DNA"/>
</dbReference>
<name>A0A1I6MU61_9RHOB</name>
<dbReference type="SMART" id="SM00858">
    <property type="entry name" value="SAF"/>
    <property type="match status" value="1"/>
</dbReference>
<comment type="subcellular location">
    <subcellularLocation>
        <location evidence="1 4">Periplasm</location>
    </subcellularLocation>
</comment>
<evidence type="ECO:0000256" key="2">
    <source>
        <dbReference type="ARBA" id="ARBA00022729"/>
    </source>
</evidence>
<keyword evidence="4" id="KW-1005">Bacterial flagellum biogenesis</keyword>
<keyword evidence="6" id="KW-0969">Cilium</keyword>
<dbReference type="GO" id="GO:0042597">
    <property type="term" value="C:periplasmic space"/>
    <property type="evidence" value="ECO:0007669"/>
    <property type="project" value="UniProtKB-SubCell"/>
</dbReference>
<keyword evidence="2" id="KW-0732">Signal</keyword>
<dbReference type="RefSeq" id="WP_090208066.1">
    <property type="nucleotide sequence ID" value="NZ_FOZM01000002.1"/>
</dbReference>
<dbReference type="InterPro" id="IPR039246">
    <property type="entry name" value="Flagellar_FlgA"/>
</dbReference>
<feature type="domain" description="SAF" evidence="5">
    <location>
        <begin position="17"/>
        <end position="75"/>
    </location>
</feature>
<dbReference type="CDD" id="cd11614">
    <property type="entry name" value="SAF_CpaB_FlgA_like"/>
    <property type="match status" value="1"/>
</dbReference>
<dbReference type="Gene3D" id="2.30.30.760">
    <property type="match status" value="1"/>
</dbReference>
<keyword evidence="7" id="KW-1185">Reference proteome</keyword>
<keyword evidence="6" id="KW-0282">Flagellum</keyword>
<dbReference type="PANTHER" id="PTHR36307">
    <property type="entry name" value="FLAGELLA BASAL BODY P-RING FORMATION PROTEIN FLGA"/>
    <property type="match status" value="1"/>
</dbReference>
<proteinExistence type="inferred from homology"/>
<dbReference type="AlphaFoldDB" id="A0A1I6MU61"/>
<evidence type="ECO:0000256" key="3">
    <source>
        <dbReference type="ARBA" id="ARBA00022764"/>
    </source>
</evidence>
<keyword evidence="6" id="KW-0966">Cell projection</keyword>
<organism evidence="6 7">
    <name type="scientific">Yoonia litorea</name>
    <dbReference type="NCBI Taxonomy" id="1123755"/>
    <lineage>
        <taxon>Bacteria</taxon>
        <taxon>Pseudomonadati</taxon>
        <taxon>Pseudomonadota</taxon>
        <taxon>Alphaproteobacteria</taxon>
        <taxon>Rhodobacterales</taxon>
        <taxon>Paracoccaceae</taxon>
        <taxon>Yoonia</taxon>
    </lineage>
</organism>
<reference evidence="6 7" key="1">
    <citation type="submission" date="2016-10" db="EMBL/GenBank/DDBJ databases">
        <authorList>
            <person name="de Groot N.N."/>
        </authorList>
    </citation>
    <scope>NUCLEOTIDE SEQUENCE [LARGE SCALE GENOMIC DNA]</scope>
    <source>
        <strain evidence="6 7">DSM 29433</strain>
    </source>
</reference>
<evidence type="ECO:0000313" key="6">
    <source>
        <dbReference type="EMBL" id="SFS19225.1"/>
    </source>
</evidence>
<evidence type="ECO:0000256" key="1">
    <source>
        <dbReference type="ARBA" id="ARBA00004418"/>
    </source>
</evidence>
<dbReference type="Proteomes" id="UP000198926">
    <property type="component" value="Unassembled WGS sequence"/>
</dbReference>
<keyword evidence="3 4" id="KW-0574">Periplasm</keyword>
<dbReference type="NCBIfam" id="TIGR03170">
    <property type="entry name" value="flgA_cterm"/>
    <property type="match status" value="1"/>
</dbReference>